<name>A0A956NF97_UNCEI</name>
<dbReference type="Proteomes" id="UP000739538">
    <property type="component" value="Unassembled WGS sequence"/>
</dbReference>
<accession>A0A956NF97</accession>
<dbReference type="EMBL" id="JAGQHS010000160">
    <property type="protein sequence ID" value="MCA9758320.1"/>
    <property type="molecule type" value="Genomic_DNA"/>
</dbReference>
<dbReference type="AlphaFoldDB" id="A0A956NF97"/>
<organism evidence="1 2">
    <name type="scientific">Eiseniibacteriota bacterium</name>
    <dbReference type="NCBI Taxonomy" id="2212470"/>
    <lineage>
        <taxon>Bacteria</taxon>
        <taxon>Candidatus Eiseniibacteriota</taxon>
    </lineage>
</organism>
<evidence type="ECO:0000313" key="1">
    <source>
        <dbReference type="EMBL" id="MCA9758320.1"/>
    </source>
</evidence>
<proteinExistence type="predicted"/>
<evidence type="ECO:0008006" key="3">
    <source>
        <dbReference type="Google" id="ProtNLM"/>
    </source>
</evidence>
<reference evidence="1" key="1">
    <citation type="submission" date="2020-04" db="EMBL/GenBank/DDBJ databases">
        <authorList>
            <person name="Zhang T."/>
        </authorList>
    </citation>
    <scope>NUCLEOTIDE SEQUENCE</scope>
    <source>
        <strain evidence="1">HKST-UBA02</strain>
    </source>
</reference>
<gene>
    <name evidence="1" type="ORF">KDA27_21170</name>
</gene>
<protein>
    <recommendedName>
        <fullName evidence="3">ADP-ribosylglycohydrolase family protein</fullName>
    </recommendedName>
</protein>
<reference evidence="1" key="2">
    <citation type="journal article" date="2021" name="Microbiome">
        <title>Successional dynamics and alternative stable states in a saline activated sludge microbial community over 9 years.</title>
        <authorList>
            <person name="Wang Y."/>
            <person name="Ye J."/>
            <person name="Ju F."/>
            <person name="Liu L."/>
            <person name="Boyd J.A."/>
            <person name="Deng Y."/>
            <person name="Parks D.H."/>
            <person name="Jiang X."/>
            <person name="Yin X."/>
            <person name="Woodcroft B.J."/>
            <person name="Tyson G.W."/>
            <person name="Hugenholtz P."/>
            <person name="Polz M.F."/>
            <person name="Zhang T."/>
        </authorList>
    </citation>
    <scope>NUCLEOTIDE SEQUENCE</scope>
    <source>
        <strain evidence="1">HKST-UBA02</strain>
    </source>
</reference>
<comment type="caution">
    <text evidence="1">The sequence shown here is derived from an EMBL/GenBank/DDBJ whole genome shotgun (WGS) entry which is preliminary data.</text>
</comment>
<sequence length="52" mass="5386">MACIAGAIAEAYYGGVPPAIQSEVLGRLDDTLRGELGEFAAAYSLRLADPDS</sequence>
<evidence type="ECO:0000313" key="2">
    <source>
        <dbReference type="Proteomes" id="UP000739538"/>
    </source>
</evidence>